<organism evidence="2 3">
    <name type="scientific">Sphingomonas immobilis</name>
    <dbReference type="NCBI Taxonomy" id="3063997"/>
    <lineage>
        <taxon>Bacteria</taxon>
        <taxon>Pseudomonadati</taxon>
        <taxon>Pseudomonadota</taxon>
        <taxon>Alphaproteobacteria</taxon>
        <taxon>Sphingomonadales</taxon>
        <taxon>Sphingomonadaceae</taxon>
        <taxon>Sphingomonas</taxon>
    </lineage>
</organism>
<proteinExistence type="predicted"/>
<dbReference type="Proteomes" id="UP001176468">
    <property type="component" value="Unassembled WGS sequence"/>
</dbReference>
<name>A0ABT8ZW28_9SPHN</name>
<evidence type="ECO:0000313" key="3">
    <source>
        <dbReference type="Proteomes" id="UP001176468"/>
    </source>
</evidence>
<evidence type="ECO:0000256" key="1">
    <source>
        <dbReference type="SAM" id="SignalP"/>
    </source>
</evidence>
<keyword evidence="3" id="KW-1185">Reference proteome</keyword>
<dbReference type="RefSeq" id="WP_304560243.1">
    <property type="nucleotide sequence ID" value="NZ_JAUQSZ010000003.1"/>
</dbReference>
<sequence>MKKLAMIVSTVGLAASSASPVHAKGCIRGAIAGGVAGHFAHHHAVVGAMGGCVAGHYYYKHKAREAAAQRQDAERQRQASAR</sequence>
<feature type="signal peptide" evidence="1">
    <location>
        <begin position="1"/>
        <end position="23"/>
    </location>
</feature>
<evidence type="ECO:0000313" key="2">
    <source>
        <dbReference type="EMBL" id="MDO7841782.1"/>
    </source>
</evidence>
<reference evidence="2" key="1">
    <citation type="submission" date="2023-07" db="EMBL/GenBank/DDBJ databases">
        <authorList>
            <person name="Kim M.K."/>
        </authorList>
    </citation>
    <scope>NUCLEOTIDE SEQUENCE</scope>
    <source>
        <strain evidence="2">CA1-15</strain>
    </source>
</reference>
<comment type="caution">
    <text evidence="2">The sequence shown here is derived from an EMBL/GenBank/DDBJ whole genome shotgun (WGS) entry which is preliminary data.</text>
</comment>
<evidence type="ECO:0008006" key="4">
    <source>
        <dbReference type="Google" id="ProtNLM"/>
    </source>
</evidence>
<keyword evidence="1" id="KW-0732">Signal</keyword>
<dbReference type="EMBL" id="JAUQSZ010000003">
    <property type="protein sequence ID" value="MDO7841782.1"/>
    <property type="molecule type" value="Genomic_DNA"/>
</dbReference>
<protein>
    <recommendedName>
        <fullName evidence="4">Glycine zipper 2TM domain protein</fullName>
    </recommendedName>
</protein>
<gene>
    <name evidence="2" type="ORF">Q5H94_05545</name>
</gene>
<feature type="chain" id="PRO_5045094722" description="Glycine zipper 2TM domain protein" evidence="1">
    <location>
        <begin position="24"/>
        <end position="82"/>
    </location>
</feature>
<accession>A0ABT8ZW28</accession>